<sequence>MARRTAKNRAYAKESMYDSSRGNLHHIVPTICRAHKPFRFAVCDFLLTELERKRRNSAGDEKLQPRAEAVRTKSYIVNARSPTRSMKMKPQLPHRRRSRIARVVAIFAGCSLRGMEICSEKGSEQGWEGKHQLLLVSPREDVDVNVEYGHGNNQILGAWTGEANEAPPSDRGSASSNLLIGSRVVHRVAAPRSVHMKKIWCTTFEHAGTGRSPREIPNPVEV</sequence>
<reference evidence="1" key="1">
    <citation type="submission" date="2023-03" db="EMBL/GenBank/DDBJ databases">
        <title>Massive genome expansion in bonnet fungi (Mycena s.s.) driven by repeated elements and novel gene families across ecological guilds.</title>
        <authorList>
            <consortium name="Lawrence Berkeley National Laboratory"/>
            <person name="Harder C.B."/>
            <person name="Miyauchi S."/>
            <person name="Viragh M."/>
            <person name="Kuo A."/>
            <person name="Thoen E."/>
            <person name="Andreopoulos B."/>
            <person name="Lu D."/>
            <person name="Skrede I."/>
            <person name="Drula E."/>
            <person name="Henrissat B."/>
            <person name="Morin E."/>
            <person name="Kohler A."/>
            <person name="Barry K."/>
            <person name="LaButti K."/>
            <person name="Morin E."/>
            <person name="Salamov A."/>
            <person name="Lipzen A."/>
            <person name="Mereny Z."/>
            <person name="Hegedus B."/>
            <person name="Baldrian P."/>
            <person name="Stursova M."/>
            <person name="Weitz H."/>
            <person name="Taylor A."/>
            <person name="Grigoriev I.V."/>
            <person name="Nagy L.G."/>
            <person name="Martin F."/>
            <person name="Kauserud H."/>
        </authorList>
    </citation>
    <scope>NUCLEOTIDE SEQUENCE</scope>
    <source>
        <strain evidence="1">CBHHK182m</strain>
    </source>
</reference>
<organism evidence="1 2">
    <name type="scientific">Mycena metata</name>
    <dbReference type="NCBI Taxonomy" id="1033252"/>
    <lineage>
        <taxon>Eukaryota</taxon>
        <taxon>Fungi</taxon>
        <taxon>Dikarya</taxon>
        <taxon>Basidiomycota</taxon>
        <taxon>Agaricomycotina</taxon>
        <taxon>Agaricomycetes</taxon>
        <taxon>Agaricomycetidae</taxon>
        <taxon>Agaricales</taxon>
        <taxon>Marasmiineae</taxon>
        <taxon>Mycenaceae</taxon>
        <taxon>Mycena</taxon>
    </lineage>
</organism>
<evidence type="ECO:0000313" key="1">
    <source>
        <dbReference type="EMBL" id="KAJ7744378.1"/>
    </source>
</evidence>
<comment type="caution">
    <text evidence="1">The sequence shown here is derived from an EMBL/GenBank/DDBJ whole genome shotgun (WGS) entry which is preliminary data.</text>
</comment>
<dbReference type="AlphaFoldDB" id="A0AAD7IJK9"/>
<gene>
    <name evidence="1" type="ORF">B0H16DRAFT_1463253</name>
</gene>
<keyword evidence="2" id="KW-1185">Reference proteome</keyword>
<evidence type="ECO:0000313" key="2">
    <source>
        <dbReference type="Proteomes" id="UP001215598"/>
    </source>
</evidence>
<name>A0AAD7IJK9_9AGAR</name>
<dbReference type="EMBL" id="JARKIB010000087">
    <property type="protein sequence ID" value="KAJ7744378.1"/>
    <property type="molecule type" value="Genomic_DNA"/>
</dbReference>
<dbReference type="Proteomes" id="UP001215598">
    <property type="component" value="Unassembled WGS sequence"/>
</dbReference>
<protein>
    <submittedName>
        <fullName evidence="1">Uncharacterized protein</fullName>
    </submittedName>
</protein>
<accession>A0AAD7IJK9</accession>
<proteinExistence type="predicted"/>